<protein>
    <submittedName>
        <fullName evidence="2">Putative o-antigen synthesis protein, wbyh</fullName>
    </submittedName>
</protein>
<organism evidence="2">
    <name type="scientific">hydrocarbon metagenome</name>
    <dbReference type="NCBI Taxonomy" id="938273"/>
    <lineage>
        <taxon>unclassified sequences</taxon>
        <taxon>metagenomes</taxon>
        <taxon>ecological metagenomes</taxon>
    </lineage>
</organism>
<sequence>MKMGGEHPRPCSFCMLVAPRDSCGFHASHLPSRSRPTRSLTTAQGHCRIGKERLSACRRAADMPAGDRSRRTIRILSRPVPRADTAHDGRSTRITACRGGTTAANNSESYKAAMHNSMDVKSAIVGGGLTGVSLARFLHERGEDVVVLEREPCIGGLCRSRTEAGFTFDIGGSHIIFSRDTGVLSFMRTVLGENREERTRNTKILYKGSYVKYPFENGLFQLPKDDLFFCINEFIQNLIAVETGRVPPPRNFAEWITATFGRGIAGCYMLPYNRKIWNFPLENMSHHWVDGRIPRPPVEDIIRSAIGIETEGYTHQAVFSYPVRGGIEALIHAIAEPISRYIMTGFPVSRIREENGTFTISDGRRDVKADRLISTIPLQILLPCLENVPDNVQAACDALKYNSLCSVFIGVKGKVPEFSWVYIPEEEAGPFNRISFPSGYSTRTAPPGHASVLAEITFNEGDAISRMQDPEIIDHVMQALEKIGIIPDRNAVVYTGVERQKFAYVVYDLDYRKNIEIVREFCSERKISLVGRFAQFEYLNMDGCIRSAMDFAGLDR</sequence>
<dbReference type="Gene3D" id="3.50.50.60">
    <property type="entry name" value="FAD/NAD(P)-binding domain"/>
    <property type="match status" value="1"/>
</dbReference>
<evidence type="ECO:0000313" key="2">
    <source>
        <dbReference type="EMBL" id="KUG19747.1"/>
    </source>
</evidence>
<dbReference type="EMBL" id="LNQE01001261">
    <property type="protein sequence ID" value="KUG19747.1"/>
    <property type="molecule type" value="Genomic_DNA"/>
</dbReference>
<reference evidence="2" key="1">
    <citation type="journal article" date="2015" name="Proc. Natl. Acad. Sci. U.S.A.">
        <title>Networks of energetic and metabolic interactions define dynamics in microbial communities.</title>
        <authorList>
            <person name="Embree M."/>
            <person name="Liu J.K."/>
            <person name="Al-Bassam M.M."/>
            <person name="Zengler K."/>
        </authorList>
    </citation>
    <scope>NUCLEOTIDE SEQUENCE</scope>
</reference>
<dbReference type="InterPro" id="IPR036188">
    <property type="entry name" value="FAD/NAD-bd_sf"/>
</dbReference>
<dbReference type="GO" id="GO:0008767">
    <property type="term" value="F:UDP-galactopyranose mutase activity"/>
    <property type="evidence" value="ECO:0007669"/>
    <property type="project" value="TreeGrafter"/>
</dbReference>
<dbReference type="AlphaFoldDB" id="A0A0W8FHH0"/>
<dbReference type="InterPro" id="IPR002937">
    <property type="entry name" value="Amino_oxidase"/>
</dbReference>
<dbReference type="GO" id="GO:0005829">
    <property type="term" value="C:cytosol"/>
    <property type="evidence" value="ECO:0007669"/>
    <property type="project" value="TreeGrafter"/>
</dbReference>
<dbReference type="PANTHER" id="PTHR21197:SF0">
    <property type="entry name" value="UDP-GALACTOPYRANOSE MUTASE"/>
    <property type="match status" value="1"/>
</dbReference>
<name>A0A0W8FHH0_9ZZZZ</name>
<dbReference type="PANTHER" id="PTHR21197">
    <property type="entry name" value="UDP-GALACTOPYRANOSE MUTASE"/>
    <property type="match status" value="1"/>
</dbReference>
<comment type="caution">
    <text evidence="2">The sequence shown here is derived from an EMBL/GenBank/DDBJ whole genome shotgun (WGS) entry which is preliminary data.</text>
</comment>
<proteinExistence type="predicted"/>
<accession>A0A0W8FHH0</accession>
<dbReference type="SUPFAM" id="SSF51905">
    <property type="entry name" value="FAD/NAD(P)-binding domain"/>
    <property type="match status" value="1"/>
</dbReference>
<gene>
    <name evidence="2" type="ORF">ASZ90_010514</name>
</gene>
<dbReference type="GO" id="GO:0050660">
    <property type="term" value="F:flavin adenine dinucleotide binding"/>
    <property type="evidence" value="ECO:0007669"/>
    <property type="project" value="TreeGrafter"/>
</dbReference>
<dbReference type="Pfam" id="PF01593">
    <property type="entry name" value="Amino_oxidase"/>
    <property type="match status" value="1"/>
</dbReference>
<dbReference type="GO" id="GO:0016491">
    <property type="term" value="F:oxidoreductase activity"/>
    <property type="evidence" value="ECO:0007669"/>
    <property type="project" value="InterPro"/>
</dbReference>
<feature type="domain" description="Amine oxidase" evidence="1">
    <location>
        <begin position="129"/>
        <end position="548"/>
    </location>
</feature>
<evidence type="ECO:0000259" key="1">
    <source>
        <dbReference type="Pfam" id="PF01593"/>
    </source>
</evidence>